<dbReference type="GeneID" id="37271929"/>
<reference evidence="2 3" key="1">
    <citation type="journal article" date="2018" name="Mol. Biol. Evol.">
        <title>Broad Genomic Sampling Reveals a Smut Pathogenic Ancestry of the Fungal Clade Ustilaginomycotina.</title>
        <authorList>
            <person name="Kijpornyongpan T."/>
            <person name="Mondo S.J."/>
            <person name="Barry K."/>
            <person name="Sandor L."/>
            <person name="Lee J."/>
            <person name="Lipzen A."/>
            <person name="Pangilinan J."/>
            <person name="LaButti K."/>
            <person name="Hainaut M."/>
            <person name="Henrissat B."/>
            <person name="Grigoriev I.V."/>
            <person name="Spatafora J.W."/>
            <person name="Aime M.C."/>
        </authorList>
    </citation>
    <scope>NUCLEOTIDE SEQUENCE [LARGE SCALE GENOMIC DNA]</scope>
    <source>
        <strain evidence="2 3">MCA 4186</strain>
    </source>
</reference>
<feature type="region of interest" description="Disordered" evidence="1">
    <location>
        <begin position="104"/>
        <end position="131"/>
    </location>
</feature>
<sequence length="209" mass="21754">MSPHTSNPTHLSPPAPKRADRIRAAATAQAERSAQRFRHGAVVIKGGKILAGGHNLVKPGFAGPLSAATTATASGGDETATAHCPRQHGFSMHAEMTAISSALRGERMQGSKSSQQGAPSSRRSSAAESHSVNARLRGADIYVVRLQQDAASRAALRKGLYAVPAAATTMGQSEDANGEWKGAKVAQLLEEGDVFVTRSEVLAHAAARM</sequence>
<dbReference type="AlphaFoldDB" id="A0A316Z3K4"/>
<name>A0A316Z3K4_9BASI</name>
<dbReference type="Gene3D" id="3.40.140.10">
    <property type="entry name" value="Cytidine Deaminase, domain 2"/>
    <property type="match status" value="1"/>
</dbReference>
<evidence type="ECO:0000256" key="1">
    <source>
        <dbReference type="SAM" id="MobiDB-lite"/>
    </source>
</evidence>
<dbReference type="Proteomes" id="UP000245946">
    <property type="component" value="Unassembled WGS sequence"/>
</dbReference>
<dbReference type="STRING" id="58919.A0A316Z3K4"/>
<evidence type="ECO:0000313" key="2">
    <source>
        <dbReference type="EMBL" id="PWN95654.1"/>
    </source>
</evidence>
<dbReference type="InterPro" id="IPR016193">
    <property type="entry name" value="Cytidine_deaminase-like"/>
</dbReference>
<organism evidence="2 3">
    <name type="scientific">Tilletiopsis washingtonensis</name>
    <dbReference type="NCBI Taxonomy" id="58919"/>
    <lineage>
        <taxon>Eukaryota</taxon>
        <taxon>Fungi</taxon>
        <taxon>Dikarya</taxon>
        <taxon>Basidiomycota</taxon>
        <taxon>Ustilaginomycotina</taxon>
        <taxon>Exobasidiomycetes</taxon>
        <taxon>Entylomatales</taxon>
        <taxon>Entylomatales incertae sedis</taxon>
        <taxon>Tilletiopsis</taxon>
    </lineage>
</organism>
<dbReference type="EMBL" id="KZ819303">
    <property type="protein sequence ID" value="PWN95654.1"/>
    <property type="molecule type" value="Genomic_DNA"/>
</dbReference>
<dbReference type="OrthoDB" id="9972196at2759"/>
<dbReference type="SUPFAM" id="SSF53927">
    <property type="entry name" value="Cytidine deaminase-like"/>
    <property type="match status" value="1"/>
</dbReference>
<accession>A0A316Z3K4</accession>
<evidence type="ECO:0000313" key="3">
    <source>
        <dbReference type="Proteomes" id="UP000245946"/>
    </source>
</evidence>
<keyword evidence="3" id="KW-1185">Reference proteome</keyword>
<feature type="compositionally biased region" description="Polar residues" evidence="1">
    <location>
        <begin position="1"/>
        <end position="10"/>
    </location>
</feature>
<gene>
    <name evidence="2" type="ORF">FA09DRAFT_340972</name>
</gene>
<feature type="region of interest" description="Disordered" evidence="1">
    <location>
        <begin position="1"/>
        <end position="20"/>
    </location>
</feature>
<dbReference type="GO" id="GO:0006139">
    <property type="term" value="P:nucleobase-containing compound metabolic process"/>
    <property type="evidence" value="ECO:0007669"/>
    <property type="project" value="UniProtKB-ARBA"/>
</dbReference>
<protein>
    <submittedName>
        <fullName evidence="2">Uncharacterized protein</fullName>
    </submittedName>
</protein>
<feature type="region of interest" description="Disordered" evidence="1">
    <location>
        <begin position="70"/>
        <end position="91"/>
    </location>
</feature>
<dbReference type="RefSeq" id="XP_025595933.1">
    <property type="nucleotide sequence ID" value="XM_025744385.1"/>
</dbReference>
<proteinExistence type="predicted"/>
<feature type="compositionally biased region" description="Low complexity" evidence="1">
    <location>
        <begin position="70"/>
        <end position="82"/>
    </location>
</feature>
<feature type="compositionally biased region" description="Low complexity" evidence="1">
    <location>
        <begin position="113"/>
        <end position="131"/>
    </location>
</feature>
<dbReference type="GO" id="GO:0003824">
    <property type="term" value="F:catalytic activity"/>
    <property type="evidence" value="ECO:0007669"/>
    <property type="project" value="InterPro"/>
</dbReference>